<dbReference type="InterPro" id="IPR012338">
    <property type="entry name" value="Beta-lactam/transpept-like"/>
</dbReference>
<dbReference type="PANTHER" id="PTHR43283:SF3">
    <property type="entry name" value="BETA-LACTAMASE FAMILY PROTEIN (AFU_ORTHOLOGUE AFUA_5G07500)"/>
    <property type="match status" value="1"/>
</dbReference>
<dbReference type="AlphaFoldDB" id="A0AAE2ZTU2"/>
<dbReference type="RefSeq" id="WP_220231171.1">
    <property type="nucleotide sequence ID" value="NZ_JAICBX010000006.1"/>
</dbReference>
<comment type="caution">
    <text evidence="2">The sequence shown here is derived from an EMBL/GenBank/DDBJ whole genome shotgun (WGS) entry which is preliminary data.</text>
</comment>
<dbReference type="InterPro" id="IPR001466">
    <property type="entry name" value="Beta-lactam-related"/>
</dbReference>
<accession>A0AAE2ZTU2</accession>
<gene>
    <name evidence="2" type="ORF">K1W69_24880</name>
</gene>
<name>A0AAE2ZTU2_9HYPH</name>
<evidence type="ECO:0000259" key="1">
    <source>
        <dbReference type="Pfam" id="PF00144"/>
    </source>
</evidence>
<keyword evidence="3" id="KW-1185">Reference proteome</keyword>
<evidence type="ECO:0000313" key="2">
    <source>
        <dbReference type="EMBL" id="MBW8640450.1"/>
    </source>
</evidence>
<sequence length="391" mass="43054">MTARTDRVRAVAQRYVELGAYPSIEWLVRLDGQEWIRGSVGQADPHNGVAVPDKAIYRLYSMTKPVIASIAMMLIEEGKLRLYDPVARYLPDFASMDIIDPDGALHPAKRVMLLEHLLTHRSGLTYGFLPGCAAAKRYREAGLGVSAPPLKEMIDTIAGLPLAFEPGSEWRYSVATDVVARIIEIVEGKPLQDIVSDRIIEPLNLSDTGFKVPEDELYRLMPVFGCEDLDGLVNFPDGPQQLTPVDVSPHYPVDDPNFARGGYGLYSTADDYAQIGEFLMSGMNQSGDTLLSRHMIDMMWTNRIPARQMPLSIGPIPLPGYGFTLAGRVMADPMGAMGLTGPKECGWSGAAGTFHWNDPDEKMVGVVMTQYLGSRYPLADEMRTAVYQALP</sequence>
<dbReference type="EMBL" id="JAICBX010000006">
    <property type="protein sequence ID" value="MBW8640450.1"/>
    <property type="molecule type" value="Genomic_DNA"/>
</dbReference>
<dbReference type="PANTHER" id="PTHR43283">
    <property type="entry name" value="BETA-LACTAMASE-RELATED"/>
    <property type="match status" value="1"/>
</dbReference>
<dbReference type="SUPFAM" id="SSF56601">
    <property type="entry name" value="beta-lactamase/transpeptidase-like"/>
    <property type="match status" value="1"/>
</dbReference>
<dbReference type="Gene3D" id="3.40.710.10">
    <property type="entry name" value="DD-peptidase/beta-lactamase superfamily"/>
    <property type="match status" value="1"/>
</dbReference>
<evidence type="ECO:0000313" key="3">
    <source>
        <dbReference type="Proteomes" id="UP001196509"/>
    </source>
</evidence>
<dbReference type="Proteomes" id="UP001196509">
    <property type="component" value="Unassembled WGS sequence"/>
</dbReference>
<feature type="domain" description="Beta-lactamase-related" evidence="1">
    <location>
        <begin position="9"/>
        <end position="382"/>
    </location>
</feature>
<proteinExistence type="predicted"/>
<reference evidence="2" key="1">
    <citation type="submission" date="2021-08" db="EMBL/GenBank/DDBJ databases">
        <title>Hoeflea bacterium WL0058 sp. nov., isolated from the sediment.</title>
        <authorList>
            <person name="Wang L."/>
            <person name="Zhang D."/>
        </authorList>
    </citation>
    <scope>NUCLEOTIDE SEQUENCE</scope>
    <source>
        <strain evidence="2">WL0058</strain>
    </source>
</reference>
<dbReference type="Pfam" id="PF00144">
    <property type="entry name" value="Beta-lactamase"/>
    <property type="match status" value="1"/>
</dbReference>
<protein>
    <submittedName>
        <fullName evidence="2">Beta-lactamase family protein</fullName>
    </submittedName>
</protein>
<dbReference type="InterPro" id="IPR050789">
    <property type="entry name" value="Diverse_Enzym_Activities"/>
</dbReference>
<organism evidence="2 3">
    <name type="scientific">Flavimaribacter sediminis</name>
    <dbReference type="NCBI Taxonomy" id="2865987"/>
    <lineage>
        <taxon>Bacteria</taxon>
        <taxon>Pseudomonadati</taxon>
        <taxon>Pseudomonadota</taxon>
        <taxon>Alphaproteobacteria</taxon>
        <taxon>Hyphomicrobiales</taxon>
        <taxon>Rhizobiaceae</taxon>
        <taxon>Flavimaribacter</taxon>
    </lineage>
</organism>